<dbReference type="Pfam" id="PF01504">
    <property type="entry name" value="PIP5K"/>
    <property type="match status" value="2"/>
</dbReference>
<keyword evidence="3" id="KW-1133">Transmembrane helix</keyword>
<evidence type="ECO:0000313" key="5">
    <source>
        <dbReference type="EMBL" id="RMX67648.1"/>
    </source>
</evidence>
<dbReference type="InterPro" id="IPR011012">
    <property type="entry name" value="Longin-like_dom_sf"/>
</dbReference>
<dbReference type="Gene3D" id="3.30.810.10">
    <property type="entry name" value="2-Layer Sandwich"/>
    <property type="match status" value="1"/>
</dbReference>
<dbReference type="InterPro" id="IPR027484">
    <property type="entry name" value="PInositol-4-P-5-kinase_N"/>
</dbReference>
<comment type="caution">
    <text evidence="5">The sequence shown here is derived from an EMBL/GenBank/DDBJ whole genome shotgun (WGS) entry which is preliminary data.</text>
</comment>
<dbReference type="InterPro" id="IPR023610">
    <property type="entry name" value="PInositol-4/5-P-5/4-kinase"/>
</dbReference>
<feature type="region of interest" description="Disordered" evidence="2">
    <location>
        <begin position="1"/>
        <end position="57"/>
    </location>
</feature>
<keyword evidence="7" id="KW-1185">Reference proteome</keyword>
<evidence type="ECO:0000313" key="8">
    <source>
        <dbReference type="Proteomes" id="UP000286097"/>
    </source>
</evidence>
<feature type="transmembrane region" description="Helical" evidence="3">
    <location>
        <begin position="295"/>
        <end position="316"/>
    </location>
</feature>
<dbReference type="EMBL" id="QLLG01000160">
    <property type="protein sequence ID" value="RMX67648.1"/>
    <property type="molecule type" value="Genomic_DNA"/>
</dbReference>
<dbReference type="SMART" id="SM00330">
    <property type="entry name" value="PIPKc"/>
    <property type="match status" value="1"/>
</dbReference>
<feature type="region of interest" description="Disordered" evidence="2">
    <location>
        <begin position="82"/>
        <end position="137"/>
    </location>
</feature>
<reference evidence="7 8" key="1">
    <citation type="submission" date="2018-06" db="EMBL/GenBank/DDBJ databases">
        <title>Comparative genomics of downy mildews reveals potential adaptations to biotrophy.</title>
        <authorList>
            <person name="Fletcher K."/>
            <person name="Klosterman S.J."/>
            <person name="Derevnina L."/>
            <person name="Martin F."/>
            <person name="Koike S."/>
            <person name="Reyes Chin-Wo S."/>
            <person name="Mou B."/>
            <person name="Michelmore R."/>
        </authorList>
    </citation>
    <scope>NUCLEOTIDE SEQUENCE [LARGE SCALE GENOMIC DNA]</scope>
    <source>
        <strain evidence="6 8">R13</strain>
        <strain evidence="5 7">R14</strain>
    </source>
</reference>
<dbReference type="Pfam" id="PF01217">
    <property type="entry name" value="Clat_adaptor_s"/>
    <property type="match status" value="1"/>
</dbReference>
<evidence type="ECO:0000259" key="4">
    <source>
        <dbReference type="PROSITE" id="PS51455"/>
    </source>
</evidence>
<dbReference type="SUPFAM" id="SSF56104">
    <property type="entry name" value="SAICAR synthase-like"/>
    <property type="match status" value="1"/>
</dbReference>
<evidence type="ECO:0000256" key="2">
    <source>
        <dbReference type="SAM" id="MobiDB-lite"/>
    </source>
</evidence>
<dbReference type="GO" id="GO:0005524">
    <property type="term" value="F:ATP binding"/>
    <property type="evidence" value="ECO:0007669"/>
    <property type="project" value="UniProtKB-UniRule"/>
</dbReference>
<dbReference type="GO" id="GO:0005886">
    <property type="term" value="C:plasma membrane"/>
    <property type="evidence" value="ECO:0007669"/>
    <property type="project" value="TreeGrafter"/>
</dbReference>
<feature type="transmembrane region" description="Helical" evidence="3">
    <location>
        <begin position="410"/>
        <end position="431"/>
    </location>
</feature>
<feature type="domain" description="PIPK" evidence="4">
    <location>
        <begin position="541"/>
        <end position="906"/>
    </location>
</feature>
<dbReference type="GO" id="GO:0046854">
    <property type="term" value="P:phosphatidylinositol phosphate biosynthetic process"/>
    <property type="evidence" value="ECO:0007669"/>
    <property type="project" value="TreeGrafter"/>
</dbReference>
<keyword evidence="3" id="KW-0812">Transmembrane</keyword>
<feature type="transmembrane region" description="Helical" evidence="3">
    <location>
        <begin position="254"/>
        <end position="275"/>
    </location>
</feature>
<dbReference type="Gene3D" id="1.20.1070.10">
    <property type="entry name" value="Rhodopsin 7-helix transmembrane proteins"/>
    <property type="match status" value="1"/>
</dbReference>
<dbReference type="GO" id="GO:0016308">
    <property type="term" value="F:1-phosphatidylinositol-4-phosphate 5-kinase activity"/>
    <property type="evidence" value="ECO:0007669"/>
    <property type="project" value="TreeGrafter"/>
</dbReference>
<evidence type="ECO:0000256" key="3">
    <source>
        <dbReference type="SAM" id="Phobius"/>
    </source>
</evidence>
<evidence type="ECO:0000256" key="1">
    <source>
        <dbReference type="PROSITE-ProRule" id="PRU00781"/>
    </source>
</evidence>
<feature type="transmembrane region" description="Helical" evidence="3">
    <location>
        <begin position="199"/>
        <end position="218"/>
    </location>
</feature>
<accession>A0A3M6VL46</accession>
<dbReference type="Gene3D" id="3.30.450.60">
    <property type="match status" value="1"/>
</dbReference>
<dbReference type="PANTHER" id="PTHR23086:SF8">
    <property type="entry name" value="PHOSPHATIDYLINOSITOL 5-PHOSPHATE 4-KINASE, ISOFORM A"/>
    <property type="match status" value="1"/>
</dbReference>
<dbReference type="CDD" id="cd14829">
    <property type="entry name" value="Zeta-COP"/>
    <property type="match status" value="1"/>
</dbReference>
<name>A0A3M6VL46_9STRA</name>
<dbReference type="EMBL" id="QKXF01000099">
    <property type="protein sequence ID" value="RQM17265.1"/>
    <property type="molecule type" value="Genomic_DNA"/>
</dbReference>
<dbReference type="PANTHER" id="PTHR23086">
    <property type="entry name" value="PHOSPHATIDYLINOSITOL-4-PHOSPHATE 5-KINASE"/>
    <property type="match status" value="1"/>
</dbReference>
<evidence type="ECO:0000313" key="6">
    <source>
        <dbReference type="EMBL" id="RQM17265.1"/>
    </source>
</evidence>
<dbReference type="InterPro" id="IPR027483">
    <property type="entry name" value="PInositol-4-P-4/5-kinase_C_sf"/>
</dbReference>
<feature type="transmembrane region" description="Helical" evidence="3">
    <location>
        <begin position="224"/>
        <end position="242"/>
    </location>
</feature>
<keyword evidence="1" id="KW-0418">Kinase</keyword>
<dbReference type="CDD" id="cd00139">
    <property type="entry name" value="PIPKc"/>
    <property type="match status" value="1"/>
</dbReference>
<sequence length="1152" mass="130056">MSRLPGTEILSNRSQSVTNRSQSVTSRSQSVASRSQSTTGRSQSVTSRLQHHRGTPVLEDYNYMSTFSPMSNGVYVMETPQEREAAPNGRSSQMRQLPSVKQHESFRQRVGTRGEVTEGFGTMDNGSTISSSSSNGIESMSLSNNMSTTARQPLISTLRSTQKNIVRVIDKDMTQQFRGRSNYVGQERIRWFENRKSQLLGFCLTMAFLGVSVAMYNYRWTGLIAGSVNTIICGSAVVITYCRKKQWHQHPNPIVHNRSVLSIFMAVCLLLNVLVDFDPSGSNTNCQRLAGITEFFFFTGEAWGLVMACDLFFSLTSPFTSYKRLMKFYHLWVWLGGIIMGVITYSVQGAGGFFTVDGQSMTYESDTDTVIGFCLASSRICCDSGEICPETVTKCSTTSSFLNAQKWPWILIYCFVLLVLFVSVCVLTLAWHRLYLRGVPKTYNIRLQHSVPFGNLYASKLVTNQLRRYVILLTRSFTGAYVFYWLLLLLLYMCAYFLSTKSETSNSKAVAQVLRQLVIFLISSKGYLDYVIWFAVNNIERKGGNGRNASADVDVDLSPQVNTALRSEILYYTTSGIKESVRAVTDELISIPISGESDAGKSIKFWSFCPASFRNIRLTFGISDADYIEMFGATTKERFSEGRSGAFMFYTSDESLIVKTMSPEECAFLRKMAPNYEAYMTSNPDTLLTRFYGCHSVSLYGKMYYFVVMGNLFSDTDVVHHRYDIKGSWVDRNAKVPSFGDKTACRYCNASYTFGSTKNQECGDGMNFHEPDIVLKDNDLMTKIRIAPATAHRIYDQIHRDSDFLCSQGIMDYSLLMGIQSSEYFVDTSQLPQARRDLLFTQPATSVAGPSLYHFGIIDFLQQWTLEKKLERFYKTFIKRKDPEGVSALPSKPYKFRFQQKMSRIFALSTHTRAENYTVFNHNYPALIDVLDQGNYDVQRHNTFMNNSIEPQRPVFNPDQPQDIRVTSSPSVKAIFLLDSDGNRVCAKYYDKSYPTEKEQLELEKKLFIKTKSSNARLEDGRLTSGICSADIILIENVVSVYRCGSDTTMHVIGSASENELILLTVLDAAFDTVSNLLAGRMDRHVMLDNIELVLLTFDEIVDGGIILETDTPSISNRVLMRGIDNEVPMAELTISQAFASAREQFSRSFRS</sequence>
<feature type="compositionally biased region" description="Low complexity" evidence="2">
    <location>
        <begin position="11"/>
        <end position="48"/>
    </location>
</feature>
<dbReference type="STRING" id="542832.A0A3M6VL46"/>
<dbReference type="VEuPathDB" id="FungiDB:DD237_000746"/>
<keyword evidence="1" id="KW-0067">ATP-binding</keyword>
<gene>
    <name evidence="6" type="ORF">DD237_000746</name>
    <name evidence="5" type="ORF">DD238_000650</name>
</gene>
<dbReference type="Proteomes" id="UP000286097">
    <property type="component" value="Unassembled WGS sequence"/>
</dbReference>
<keyword evidence="1" id="KW-0808">Transferase</keyword>
<dbReference type="Gene3D" id="3.30.800.10">
    <property type="entry name" value="Phosphatidylinositol Phosphate Kinase II Beta"/>
    <property type="match status" value="1"/>
</dbReference>
<feature type="transmembrane region" description="Helical" evidence="3">
    <location>
        <begin position="328"/>
        <end position="347"/>
    </location>
</feature>
<dbReference type="PROSITE" id="PS51455">
    <property type="entry name" value="PIPK"/>
    <property type="match status" value="1"/>
</dbReference>
<protein>
    <recommendedName>
        <fullName evidence="4">PIPK domain-containing protein</fullName>
    </recommendedName>
</protein>
<dbReference type="AlphaFoldDB" id="A0A3M6VL46"/>
<proteinExistence type="predicted"/>
<evidence type="ECO:0000313" key="7">
    <source>
        <dbReference type="Proteomes" id="UP000282087"/>
    </source>
</evidence>
<feature type="compositionally biased region" description="Low complexity" evidence="2">
    <location>
        <begin position="122"/>
        <end position="137"/>
    </location>
</feature>
<dbReference type="Proteomes" id="UP000282087">
    <property type="component" value="Unassembled WGS sequence"/>
</dbReference>
<organism evidence="5 7">
    <name type="scientific">Peronospora effusa</name>
    <dbReference type="NCBI Taxonomy" id="542832"/>
    <lineage>
        <taxon>Eukaryota</taxon>
        <taxon>Sar</taxon>
        <taxon>Stramenopiles</taxon>
        <taxon>Oomycota</taxon>
        <taxon>Peronosporomycetes</taxon>
        <taxon>Peronosporales</taxon>
        <taxon>Peronosporaceae</taxon>
        <taxon>Peronospora</taxon>
    </lineage>
</organism>
<keyword evidence="1" id="KW-0547">Nucleotide-binding</keyword>
<feature type="transmembrane region" description="Helical" evidence="3">
    <location>
        <begin position="477"/>
        <end position="498"/>
    </location>
</feature>
<keyword evidence="3" id="KW-0472">Membrane</keyword>
<dbReference type="InterPro" id="IPR022775">
    <property type="entry name" value="AP_mu_sigma_su"/>
</dbReference>
<dbReference type="InterPro" id="IPR002498">
    <property type="entry name" value="PInositol-4-P-4/5-kinase_core"/>
</dbReference>
<dbReference type="SUPFAM" id="SSF64356">
    <property type="entry name" value="SNARE-like"/>
    <property type="match status" value="1"/>
</dbReference>